<reference evidence="2" key="1">
    <citation type="journal article" date="2019" name="Int. J. Syst. Evol. Microbiol.">
        <title>The Global Catalogue of Microorganisms (GCM) 10K type strain sequencing project: providing services to taxonomists for standard genome sequencing and annotation.</title>
        <authorList>
            <consortium name="The Broad Institute Genomics Platform"/>
            <consortium name="The Broad Institute Genome Sequencing Center for Infectious Disease"/>
            <person name="Wu L."/>
            <person name="Ma J."/>
        </authorList>
    </citation>
    <scope>NUCLEOTIDE SEQUENCE [LARGE SCALE GENOMIC DNA]</scope>
    <source>
        <strain evidence="2">KCTC 62784</strain>
    </source>
</reference>
<evidence type="ECO:0000313" key="1">
    <source>
        <dbReference type="EMBL" id="MFC3024171.1"/>
    </source>
</evidence>
<evidence type="ECO:0008006" key="3">
    <source>
        <dbReference type="Google" id="ProtNLM"/>
    </source>
</evidence>
<comment type="caution">
    <text evidence="1">The sequence shown here is derived from an EMBL/GenBank/DDBJ whole genome shotgun (WGS) entry which is preliminary data.</text>
</comment>
<gene>
    <name evidence="1" type="ORF">ACFODT_10050</name>
</gene>
<name>A0ABV7CBQ2_9VIBR</name>
<dbReference type="InterPro" id="IPR011990">
    <property type="entry name" value="TPR-like_helical_dom_sf"/>
</dbReference>
<dbReference type="SUPFAM" id="SSF48452">
    <property type="entry name" value="TPR-like"/>
    <property type="match status" value="2"/>
</dbReference>
<dbReference type="Gene3D" id="1.25.40.10">
    <property type="entry name" value="Tetratricopeptide repeat domain"/>
    <property type="match status" value="2"/>
</dbReference>
<evidence type="ECO:0000313" key="2">
    <source>
        <dbReference type="Proteomes" id="UP001595384"/>
    </source>
</evidence>
<dbReference type="RefSeq" id="WP_123014686.1">
    <property type="nucleotide sequence ID" value="NZ_AP024912.1"/>
</dbReference>
<organism evidence="1 2">
    <name type="scientific">Vibrio zhugei</name>
    <dbReference type="NCBI Taxonomy" id="2479546"/>
    <lineage>
        <taxon>Bacteria</taxon>
        <taxon>Pseudomonadati</taxon>
        <taxon>Pseudomonadota</taxon>
        <taxon>Gammaproteobacteria</taxon>
        <taxon>Vibrionales</taxon>
        <taxon>Vibrionaceae</taxon>
        <taxon>Vibrio</taxon>
    </lineage>
</organism>
<proteinExistence type="predicted"/>
<dbReference type="Proteomes" id="UP001595384">
    <property type="component" value="Unassembled WGS sequence"/>
</dbReference>
<accession>A0ABV7CBQ2</accession>
<keyword evidence="2" id="KW-1185">Reference proteome</keyword>
<protein>
    <recommendedName>
        <fullName evidence="3">Tetratricopeptide repeat protein</fullName>
    </recommendedName>
</protein>
<sequence>MTNYCRLNDETIQELDNELMVDPIHACEKIEHLLSQESTSQEPILVLQLMMLAAKFYLDNEQLPKGLKHIRHAYRLQQTLETDDYLAEILHIHARIFWKQAKYYSALQFWTRALELSAWSDSTDVQIQALIGLGNVWRATSVYNLAKVTHELAVKIANHTRQGQLEIRSRIFLSWDLYLLKQYPSMLTELEVAEDLLKSTPNDTLKAQTFDFRAAALLELGCIEDAHQATTIAQTLAETHGFDEMHILALINKAKIDVRREMPKLALEWLFKAETIANANTSINHEVLALIYLQQSVTLESLTEYHEALNAYQRFRFHSLAHERETAMQLGLDKARKSKSLHEQRARKIINRLRGQYDFDSGKQLPKLVSETLWWERLVEFKTQLKNSNYSVIMLHHASPEHIDTCTEMTHSLSGPGDYLARLDSTHLGWLINSKGSSASELYDILRQMLKLYPWERRGLANTRPNVSLHNILMFPFTLEQLELEESSIIGQD</sequence>
<dbReference type="EMBL" id="JBHRSE010000061">
    <property type="protein sequence ID" value="MFC3024171.1"/>
    <property type="molecule type" value="Genomic_DNA"/>
</dbReference>